<reference evidence="1 2" key="1">
    <citation type="submission" date="2016-10" db="EMBL/GenBank/DDBJ databases">
        <title>Genome sequence of the ascomycete fungus Penicillium subrubescens.</title>
        <authorList>
            <person name="De Vries R.P."/>
            <person name="Peng M."/>
            <person name="Dilokpimol A."/>
            <person name="Hilden K."/>
            <person name="Makela M.R."/>
            <person name="Grigoriev I."/>
            <person name="Riley R."/>
            <person name="Granchi Z."/>
        </authorList>
    </citation>
    <scope>NUCLEOTIDE SEQUENCE [LARGE SCALE GENOMIC DNA]</scope>
    <source>
        <strain evidence="1 2">CBS 132785</strain>
    </source>
</reference>
<dbReference type="EMBL" id="MNBE01000683">
    <property type="protein sequence ID" value="OKO97944.1"/>
    <property type="molecule type" value="Genomic_DNA"/>
</dbReference>
<evidence type="ECO:0000313" key="1">
    <source>
        <dbReference type="EMBL" id="OKO97944.1"/>
    </source>
</evidence>
<name>A0A1Q5TCI3_9EURO</name>
<proteinExistence type="predicted"/>
<evidence type="ECO:0000313" key="2">
    <source>
        <dbReference type="Proteomes" id="UP000186955"/>
    </source>
</evidence>
<gene>
    <name evidence="1" type="ORF">PENSUB_9870</name>
</gene>
<accession>A0A1Q5TCI3</accession>
<keyword evidence="2" id="KW-1185">Reference proteome</keyword>
<sequence length="200" mass="23212">MEPYLHMLDFNQDAMSLFIADYYLGMDGDVNGLTWPREHLDCETFYLTITPDTWRAYNWMRAGNYVTIIQEVSRFLACYNNGFATPEPRQLYHDLFARSTGVLCILDDIRDTRAFDIHIHVPYSRLSLAEYMPYLTADMAGEFIAPEPHHTFLLASLDLARSQNSCSNLRDNDKAEIIMTLRDCFWPKEQGSVRSYKLGI</sequence>
<comment type="caution">
    <text evidence="1">The sequence shown here is derived from an EMBL/GenBank/DDBJ whole genome shotgun (WGS) entry which is preliminary data.</text>
</comment>
<dbReference type="AlphaFoldDB" id="A0A1Q5TCI3"/>
<protein>
    <submittedName>
        <fullName evidence="1">Uncharacterized protein</fullName>
    </submittedName>
</protein>
<dbReference type="Proteomes" id="UP000186955">
    <property type="component" value="Unassembled WGS sequence"/>
</dbReference>
<organism evidence="1 2">
    <name type="scientific">Penicillium subrubescens</name>
    <dbReference type="NCBI Taxonomy" id="1316194"/>
    <lineage>
        <taxon>Eukaryota</taxon>
        <taxon>Fungi</taxon>
        <taxon>Dikarya</taxon>
        <taxon>Ascomycota</taxon>
        <taxon>Pezizomycotina</taxon>
        <taxon>Eurotiomycetes</taxon>
        <taxon>Eurotiomycetidae</taxon>
        <taxon>Eurotiales</taxon>
        <taxon>Aspergillaceae</taxon>
        <taxon>Penicillium</taxon>
    </lineage>
</organism>